<protein>
    <submittedName>
        <fullName evidence="6">Uncharacterized protein</fullName>
    </submittedName>
</protein>
<feature type="transmembrane region" description="Helical" evidence="5">
    <location>
        <begin position="84"/>
        <end position="104"/>
    </location>
</feature>
<feature type="transmembrane region" description="Helical" evidence="5">
    <location>
        <begin position="382"/>
        <end position="400"/>
    </location>
</feature>
<dbReference type="EMBL" id="NCUE01000019">
    <property type="protein sequence ID" value="ORO41810.1"/>
    <property type="molecule type" value="Genomic_DNA"/>
</dbReference>
<dbReference type="PANTHER" id="PTHR43424:SF1">
    <property type="entry name" value="LOCUS PUTATIVE PROTEIN 1-RELATED"/>
    <property type="match status" value="1"/>
</dbReference>
<name>A0A1X1G4M5_STROR</name>
<feature type="transmembrane region" description="Helical" evidence="5">
    <location>
        <begin position="40"/>
        <end position="63"/>
    </location>
</feature>
<feature type="transmembrane region" description="Helical" evidence="5">
    <location>
        <begin position="412"/>
        <end position="436"/>
    </location>
</feature>
<reference evidence="6 7" key="1">
    <citation type="journal article" date="2016" name="Eur. J. Clin. Microbiol. Infect. Dis.">
        <title>Whole genome sequencing as a tool for phylogenetic analysis of clinical strains of Mitis group streptococci.</title>
        <authorList>
            <person name="Rasmussen L.H."/>
            <person name="Dargis R."/>
            <person name="Hojholt K."/>
            <person name="Christensen J.J."/>
            <person name="Skovgaard O."/>
            <person name="Justesen U.S."/>
            <person name="Rosenvinge F.S."/>
            <person name="Moser C."/>
            <person name="Lukjancenko O."/>
            <person name="Rasmussen S."/>
            <person name="Nielsen X.C."/>
        </authorList>
    </citation>
    <scope>NUCLEOTIDE SEQUENCE [LARGE SCALE GENOMIC DNA]</scope>
    <source>
        <strain evidence="6 7">B_003802_10</strain>
    </source>
</reference>
<feature type="transmembrane region" description="Helical" evidence="5">
    <location>
        <begin position="321"/>
        <end position="341"/>
    </location>
</feature>
<sequence>MKILKNFIYNFLYKILTIILPFVTVPYVTRIFNPTLMGSYNFTSSITTYFTMFGMLGIITYGSNQIAKVSHRGKQEISKVFSSVYYFQLISTTIATLLYIFYIFAFPGQYQQYFVVQIFSLIAIMFDISWLFQGLEDFKSIVIRNTIVKLVSVVCIFLFIRDQSDIYLYILIISLSSLSSQGIMWLSIKDYARLVRVDIREVLLNFKPTLSFFLPQISISIYNTLDRIILGSLGNTFDVGIYTQAVNLNSILISLVATLSAVLLPRMTNLHAQGKRAEVSRVMKTSMLFNCILTFPVVVGVLLVSQEFVQIFLGKGYAETYVAINIVVFSLIPIAFSEIVGRQTLIPTDNVRYFTISVVTGAVVSILLNLLAIPLWGYRGAAFTLVIVEIIVCILMSYYARNYLDIVDLLKIATKPLVVSVVTGTLVYLLFSSVLSISNNLLSMLQKVIVYSIVYGFLLLLTKTISHKELSLLRKKR</sequence>
<feature type="transmembrane region" description="Helical" evidence="5">
    <location>
        <begin position="141"/>
        <end position="160"/>
    </location>
</feature>
<dbReference type="GO" id="GO:0016020">
    <property type="term" value="C:membrane"/>
    <property type="evidence" value="ECO:0007669"/>
    <property type="project" value="UniProtKB-SubCell"/>
</dbReference>
<gene>
    <name evidence="6" type="ORF">B7727_08255</name>
</gene>
<evidence type="ECO:0000313" key="7">
    <source>
        <dbReference type="Proteomes" id="UP000193958"/>
    </source>
</evidence>
<feature type="transmembrane region" description="Helical" evidence="5">
    <location>
        <begin position="448"/>
        <end position="466"/>
    </location>
</feature>
<dbReference type="InterPro" id="IPR002797">
    <property type="entry name" value="Polysacc_synth"/>
</dbReference>
<feature type="transmembrane region" description="Helical" evidence="5">
    <location>
        <begin position="287"/>
        <end position="309"/>
    </location>
</feature>
<dbReference type="Pfam" id="PF01943">
    <property type="entry name" value="Polysacc_synt"/>
    <property type="match status" value="1"/>
</dbReference>
<feature type="transmembrane region" description="Helical" evidence="5">
    <location>
        <begin position="353"/>
        <end position="376"/>
    </location>
</feature>
<evidence type="ECO:0000256" key="4">
    <source>
        <dbReference type="ARBA" id="ARBA00023136"/>
    </source>
</evidence>
<feature type="transmembrane region" description="Helical" evidence="5">
    <location>
        <begin position="7"/>
        <end position="28"/>
    </location>
</feature>
<feature type="transmembrane region" description="Helical" evidence="5">
    <location>
        <begin position="209"/>
        <end position="225"/>
    </location>
</feature>
<dbReference type="PANTHER" id="PTHR43424">
    <property type="entry name" value="LOCUS PUTATIVE PROTEIN 1-RELATED"/>
    <property type="match status" value="1"/>
</dbReference>
<evidence type="ECO:0000256" key="5">
    <source>
        <dbReference type="SAM" id="Phobius"/>
    </source>
</evidence>
<comment type="subcellular location">
    <subcellularLocation>
        <location evidence="1">Membrane</location>
        <topology evidence="1">Multi-pass membrane protein</topology>
    </subcellularLocation>
</comment>
<dbReference type="CDD" id="cd13128">
    <property type="entry name" value="MATE_Wzx_like"/>
    <property type="match status" value="1"/>
</dbReference>
<feature type="transmembrane region" description="Helical" evidence="5">
    <location>
        <begin position="110"/>
        <end position="132"/>
    </location>
</feature>
<evidence type="ECO:0000256" key="2">
    <source>
        <dbReference type="ARBA" id="ARBA00022692"/>
    </source>
</evidence>
<evidence type="ECO:0000256" key="3">
    <source>
        <dbReference type="ARBA" id="ARBA00022989"/>
    </source>
</evidence>
<feature type="transmembrane region" description="Helical" evidence="5">
    <location>
        <begin position="166"/>
        <end position="188"/>
    </location>
</feature>
<evidence type="ECO:0000256" key="1">
    <source>
        <dbReference type="ARBA" id="ARBA00004141"/>
    </source>
</evidence>
<proteinExistence type="predicted"/>
<comment type="caution">
    <text evidence="6">The sequence shown here is derived from an EMBL/GenBank/DDBJ whole genome shotgun (WGS) entry which is preliminary data.</text>
</comment>
<keyword evidence="3 5" id="KW-1133">Transmembrane helix</keyword>
<dbReference type="InterPro" id="IPR052556">
    <property type="entry name" value="PolySynth_Transporter"/>
</dbReference>
<dbReference type="Proteomes" id="UP000193958">
    <property type="component" value="Unassembled WGS sequence"/>
</dbReference>
<organism evidence="6 7">
    <name type="scientific">Streptococcus oralis subsp. tigurinus</name>
    <dbReference type="NCBI Taxonomy" id="1077464"/>
    <lineage>
        <taxon>Bacteria</taxon>
        <taxon>Bacillati</taxon>
        <taxon>Bacillota</taxon>
        <taxon>Bacilli</taxon>
        <taxon>Lactobacillales</taxon>
        <taxon>Streptococcaceae</taxon>
        <taxon>Streptococcus</taxon>
    </lineage>
</organism>
<accession>A0A1X1G4M5</accession>
<keyword evidence="2 5" id="KW-0812">Transmembrane</keyword>
<dbReference type="RefSeq" id="WP_084921262.1">
    <property type="nucleotide sequence ID" value="NZ_NCUE01000019.1"/>
</dbReference>
<evidence type="ECO:0000313" key="6">
    <source>
        <dbReference type="EMBL" id="ORO41810.1"/>
    </source>
</evidence>
<dbReference type="AlphaFoldDB" id="A0A1X1G4M5"/>
<keyword evidence="4 5" id="KW-0472">Membrane</keyword>
<feature type="transmembrane region" description="Helical" evidence="5">
    <location>
        <begin position="245"/>
        <end position="266"/>
    </location>
</feature>